<reference evidence="2" key="1">
    <citation type="submission" date="2020-10" db="EMBL/GenBank/DDBJ databases">
        <authorList>
            <person name="Castelo-Branco R."/>
            <person name="Eusebio N."/>
            <person name="Adriana R."/>
            <person name="Vieira A."/>
            <person name="Brugerolle De Fraissinette N."/>
            <person name="Rezende De Castro R."/>
            <person name="Schneider M.P."/>
            <person name="Vasconcelos V."/>
            <person name="Leao P.N."/>
        </authorList>
    </citation>
    <scope>NUCLEOTIDE SEQUENCE</scope>
    <source>
        <strain evidence="2">LEGE 11480</strain>
    </source>
</reference>
<dbReference type="Pfam" id="PF00117">
    <property type="entry name" value="GATase"/>
    <property type="match status" value="1"/>
</dbReference>
<dbReference type="PROSITE" id="PS51273">
    <property type="entry name" value="GATASE_TYPE_1"/>
    <property type="match status" value="1"/>
</dbReference>
<dbReference type="SUPFAM" id="SSF52317">
    <property type="entry name" value="Class I glutamine amidotransferase-like"/>
    <property type="match status" value="1"/>
</dbReference>
<evidence type="ECO:0000313" key="2">
    <source>
        <dbReference type="EMBL" id="MBE9028420.1"/>
    </source>
</evidence>
<sequence length="236" mass="25870">MSNLLIVKTGSTMPELYAQCQDFEHWIARSMDWPLAEIQVVDVSLGETLPPYETIDGIVITGSHALVTEHQDWSEVTAAWLAIAAQQQIPTIGICYGHQLLAYALGGTVDFNPVGREVGSITVSLQSAAQDDPLFGNLPANILVNLSHRQAVLALPTDVTHLASSAMAEHQAFRYGEQVWGLQFHPEFDEQITRAYITYAKAGLSQEGQDPDAIYANVQPTPIGLEIMQRFAALLR</sequence>
<keyword evidence="3" id="KW-1185">Reference proteome</keyword>
<dbReference type="GO" id="GO:0005829">
    <property type="term" value="C:cytosol"/>
    <property type="evidence" value="ECO:0007669"/>
    <property type="project" value="TreeGrafter"/>
</dbReference>
<dbReference type="PANTHER" id="PTHR42695:SF5">
    <property type="entry name" value="GLUTAMINE AMIDOTRANSFERASE YLR126C-RELATED"/>
    <property type="match status" value="1"/>
</dbReference>
<proteinExistence type="predicted"/>
<dbReference type="InterPro" id="IPR029062">
    <property type="entry name" value="Class_I_gatase-like"/>
</dbReference>
<dbReference type="NCBIfam" id="NF006562">
    <property type="entry name" value="PRK09065.1"/>
    <property type="match status" value="1"/>
</dbReference>
<organism evidence="2 3">
    <name type="scientific">Romeriopsis navalis LEGE 11480</name>
    <dbReference type="NCBI Taxonomy" id="2777977"/>
    <lineage>
        <taxon>Bacteria</taxon>
        <taxon>Bacillati</taxon>
        <taxon>Cyanobacteriota</taxon>
        <taxon>Cyanophyceae</taxon>
        <taxon>Leptolyngbyales</taxon>
        <taxon>Leptolyngbyaceae</taxon>
        <taxon>Romeriopsis</taxon>
        <taxon>Romeriopsis navalis</taxon>
    </lineage>
</organism>
<gene>
    <name evidence="2" type="ORF">IQ266_01455</name>
</gene>
<dbReference type="InterPro" id="IPR017926">
    <property type="entry name" value="GATASE"/>
</dbReference>
<protein>
    <submittedName>
        <fullName evidence="2">Glutamine amidotransferase</fullName>
    </submittedName>
</protein>
<accession>A0A928VKX1</accession>
<keyword evidence="2" id="KW-0315">Glutamine amidotransferase</keyword>
<dbReference type="Proteomes" id="UP000625316">
    <property type="component" value="Unassembled WGS sequence"/>
</dbReference>
<dbReference type="PANTHER" id="PTHR42695">
    <property type="entry name" value="GLUTAMINE AMIDOTRANSFERASE YLR126C-RELATED"/>
    <property type="match status" value="1"/>
</dbReference>
<dbReference type="InterPro" id="IPR044992">
    <property type="entry name" value="ChyE-like"/>
</dbReference>
<dbReference type="RefSeq" id="WP_264323242.1">
    <property type="nucleotide sequence ID" value="NZ_JADEXQ010000003.1"/>
</dbReference>
<dbReference type="CDD" id="cd01741">
    <property type="entry name" value="GATase1_1"/>
    <property type="match status" value="1"/>
</dbReference>
<dbReference type="Gene3D" id="3.40.50.880">
    <property type="match status" value="1"/>
</dbReference>
<dbReference type="EMBL" id="JADEXQ010000003">
    <property type="protein sequence ID" value="MBE9028420.1"/>
    <property type="molecule type" value="Genomic_DNA"/>
</dbReference>
<evidence type="ECO:0000259" key="1">
    <source>
        <dbReference type="Pfam" id="PF00117"/>
    </source>
</evidence>
<evidence type="ECO:0000313" key="3">
    <source>
        <dbReference type="Proteomes" id="UP000625316"/>
    </source>
</evidence>
<dbReference type="AlphaFoldDB" id="A0A928VKX1"/>
<comment type="caution">
    <text evidence="2">The sequence shown here is derived from an EMBL/GenBank/DDBJ whole genome shotgun (WGS) entry which is preliminary data.</text>
</comment>
<feature type="domain" description="Glutamine amidotransferase" evidence="1">
    <location>
        <begin position="23"/>
        <end position="191"/>
    </location>
</feature>
<name>A0A928VKX1_9CYAN</name>